<evidence type="ECO:0000256" key="2">
    <source>
        <dbReference type="ARBA" id="ARBA00004766"/>
    </source>
</evidence>
<feature type="binding site" evidence="14">
    <location>
        <position position="81"/>
    </location>
    <ligand>
        <name>substrate</name>
    </ligand>
</feature>
<comment type="pathway">
    <text evidence="3 16">Amino-acid biosynthesis; L-methionine biosynthesis via de novo pathway; L-homoserine from L-aspartate: step 1/3.</text>
</comment>
<evidence type="ECO:0000256" key="14">
    <source>
        <dbReference type="PIRSR" id="PIRSR000726-1"/>
    </source>
</evidence>
<evidence type="ECO:0000259" key="17">
    <source>
        <dbReference type="Pfam" id="PF00696"/>
    </source>
</evidence>
<dbReference type="GO" id="GO:0009089">
    <property type="term" value="P:lysine biosynthetic process via diaminopimelate"/>
    <property type="evidence" value="ECO:0007669"/>
    <property type="project" value="UniProtKB-UniPathway"/>
</dbReference>
<keyword evidence="6 16" id="KW-0028">Amino-acid biosynthesis</keyword>
<evidence type="ECO:0000313" key="19">
    <source>
        <dbReference type="EMBL" id="CEI73535.1"/>
    </source>
</evidence>
<dbReference type="NCBIfam" id="NF006068">
    <property type="entry name" value="PRK08210.1"/>
    <property type="match status" value="1"/>
</dbReference>
<dbReference type="RefSeq" id="WP_092924786.1">
    <property type="nucleotide sequence ID" value="NZ_FJTZ01000012.1"/>
</dbReference>
<dbReference type="PIRSF" id="PIRSF000726">
    <property type="entry name" value="Asp_kin"/>
    <property type="match status" value="1"/>
</dbReference>
<dbReference type="GO" id="GO:0009088">
    <property type="term" value="P:threonine biosynthetic process"/>
    <property type="evidence" value="ECO:0007669"/>
    <property type="project" value="UniProtKB-UniPathway"/>
</dbReference>
<dbReference type="GO" id="GO:0019877">
    <property type="term" value="P:diaminopimelate biosynthetic process"/>
    <property type="evidence" value="ECO:0007669"/>
    <property type="project" value="UniProtKB-KW"/>
</dbReference>
<dbReference type="AlphaFoldDB" id="A0A2P2BT37"/>
<evidence type="ECO:0000256" key="10">
    <source>
        <dbReference type="ARBA" id="ARBA00022840"/>
    </source>
</evidence>
<name>A0A2P2BT37_9FIRM</name>
<dbReference type="InterPro" id="IPR036393">
    <property type="entry name" value="AceGlu_kinase-like_sf"/>
</dbReference>
<dbReference type="PANTHER" id="PTHR21499">
    <property type="entry name" value="ASPARTATE KINASE"/>
    <property type="match status" value="1"/>
</dbReference>
<evidence type="ECO:0000256" key="13">
    <source>
        <dbReference type="ARBA" id="ARBA00047872"/>
    </source>
</evidence>
<evidence type="ECO:0000256" key="16">
    <source>
        <dbReference type="RuleBase" id="RU004249"/>
    </source>
</evidence>
<dbReference type="KEGG" id="rhom:FRIFI_2007"/>
<dbReference type="SUPFAM" id="SSF53633">
    <property type="entry name" value="Carbamate kinase-like"/>
    <property type="match status" value="1"/>
</dbReference>
<dbReference type="InterPro" id="IPR027795">
    <property type="entry name" value="CASTOR_ACT_dom"/>
</dbReference>
<keyword evidence="9 15" id="KW-0418">Kinase</keyword>
<evidence type="ECO:0000256" key="12">
    <source>
        <dbReference type="ARBA" id="ARBA00023154"/>
    </source>
</evidence>
<evidence type="ECO:0000256" key="1">
    <source>
        <dbReference type="ARBA" id="ARBA00003121"/>
    </source>
</evidence>
<keyword evidence="10 14" id="KW-0067">ATP-binding</keyword>
<evidence type="ECO:0000256" key="9">
    <source>
        <dbReference type="ARBA" id="ARBA00022777"/>
    </source>
</evidence>
<dbReference type="UniPathway" id="UPA00051">
    <property type="reaction ID" value="UER00462"/>
</dbReference>
<dbReference type="UniPathway" id="UPA00034">
    <property type="reaction ID" value="UER00015"/>
</dbReference>
<comment type="pathway">
    <text evidence="4 16">Amino-acid biosynthesis; L-threonine biosynthesis; L-threonine from L-aspartate: step 1/5.</text>
</comment>
<evidence type="ECO:0000256" key="11">
    <source>
        <dbReference type="ARBA" id="ARBA00022915"/>
    </source>
</evidence>
<dbReference type="Gene3D" id="3.40.1160.10">
    <property type="entry name" value="Acetylglutamate kinase-like"/>
    <property type="match status" value="1"/>
</dbReference>
<feature type="binding site" evidence="14">
    <location>
        <position position="191"/>
    </location>
    <ligand>
        <name>ATP</name>
        <dbReference type="ChEBI" id="CHEBI:30616"/>
    </ligand>
</feature>
<evidence type="ECO:0000256" key="7">
    <source>
        <dbReference type="ARBA" id="ARBA00022679"/>
    </source>
</evidence>
<organism evidence="19 20">
    <name type="scientific">Romboutsia hominis</name>
    <dbReference type="NCBI Taxonomy" id="1507512"/>
    <lineage>
        <taxon>Bacteria</taxon>
        <taxon>Bacillati</taxon>
        <taxon>Bacillota</taxon>
        <taxon>Clostridia</taxon>
        <taxon>Peptostreptococcales</taxon>
        <taxon>Peptostreptococcaceae</taxon>
        <taxon>Romboutsia</taxon>
    </lineage>
</organism>
<dbReference type="NCBIfam" id="TIGR00657">
    <property type="entry name" value="asp_kinases"/>
    <property type="match status" value="1"/>
</dbReference>
<gene>
    <name evidence="19" type="ORF">FRIFI_2007</name>
</gene>
<sequence length="404" mass="44761">MEILVQKFGGTSVGSYEKMNEVCKIIKAYKETYKDLKLVVVVSAMGRKGSPYATDTLISLLSEINDQPNKRELDMIMSCGEIISGTVLTNMLQVRNIKATFLTGYQAGIITTNNFSDAKILDINTERILKELNDNNVVVIAGFQGKTEDGEITTLGRGGSDTSAVAIGKALNCSRVEIYTDVDGIMTADPRIEPDAKVLDCIDYEEVFQMAEKGAKVIHPRAVSLARSANITLSIKNTLNPEFAGTRICTECQREYMEYEVKNSLMTAVAHKDKVAQVKIKASEDDFTNILNDIEKENISIDMINFFIEEKAFVVEEEYIEQLENILKKSNIEYSIRKNCAKVTLIGAKINGIPGVMSRLVKALSKENIPLLQTSDSSMTISCLVDSNDISKSVHAIHNEFHLN</sequence>
<dbReference type="InterPro" id="IPR045865">
    <property type="entry name" value="ACT-like_dom_sf"/>
</dbReference>
<evidence type="ECO:0000256" key="4">
    <source>
        <dbReference type="ARBA" id="ARBA00005139"/>
    </source>
</evidence>
<evidence type="ECO:0000256" key="3">
    <source>
        <dbReference type="ARBA" id="ARBA00004986"/>
    </source>
</evidence>
<protein>
    <recommendedName>
        <fullName evidence="15">Aspartokinase</fullName>
        <ecNumber evidence="15">2.7.2.4</ecNumber>
    </recommendedName>
</protein>
<feature type="binding site" evidence="14">
    <location>
        <begin position="216"/>
        <end position="217"/>
    </location>
    <ligand>
        <name>ATP</name>
        <dbReference type="ChEBI" id="CHEBI:30616"/>
    </ligand>
</feature>
<keyword evidence="7 15" id="KW-0808">Transferase</keyword>
<comment type="pathway">
    <text evidence="2 16">Amino-acid biosynthesis; L-lysine biosynthesis via DAP pathway; (S)-tetrahydrodipicolinate from L-aspartate: step 1/4.</text>
</comment>
<dbReference type="Gene3D" id="3.30.2130.10">
    <property type="entry name" value="VC0802-like"/>
    <property type="match status" value="1"/>
</dbReference>
<dbReference type="FunFam" id="3.40.1160.10:FF:000002">
    <property type="entry name" value="Aspartokinase"/>
    <property type="match status" value="1"/>
</dbReference>
<accession>A0A2P2BT37</accession>
<dbReference type="EC" id="2.7.2.4" evidence="15"/>
<keyword evidence="12" id="KW-0457">Lysine biosynthesis</keyword>
<dbReference type="GO" id="GO:0005829">
    <property type="term" value="C:cytosol"/>
    <property type="evidence" value="ECO:0007669"/>
    <property type="project" value="TreeGrafter"/>
</dbReference>
<evidence type="ECO:0000259" key="18">
    <source>
        <dbReference type="Pfam" id="PF13840"/>
    </source>
</evidence>
<dbReference type="PROSITE" id="PS00324">
    <property type="entry name" value="ASPARTOKINASE"/>
    <property type="match status" value="1"/>
</dbReference>
<comment type="function">
    <text evidence="1">Catalyzes the phosphorylation of the beta-carboxyl group of aspartic acid with ATP to yield 4-phospho-L-aspartate, which is involved in the branched biosynthetic pathway leading to the biosynthesis of amino acids threonine, isoleucine and methionine.</text>
</comment>
<evidence type="ECO:0000256" key="8">
    <source>
        <dbReference type="ARBA" id="ARBA00022741"/>
    </source>
</evidence>
<keyword evidence="8 14" id="KW-0547">Nucleotide-binding</keyword>
<feature type="binding site" evidence="14">
    <location>
        <position position="54"/>
    </location>
    <ligand>
        <name>substrate</name>
    </ligand>
</feature>
<evidence type="ECO:0000256" key="6">
    <source>
        <dbReference type="ARBA" id="ARBA00022605"/>
    </source>
</evidence>
<feature type="domain" description="Aspartate/glutamate/uridylate kinase" evidence="17">
    <location>
        <begin position="3"/>
        <end position="237"/>
    </location>
</feature>
<keyword evidence="11" id="KW-0220">Diaminopimelate biosynthesis</keyword>
<dbReference type="Pfam" id="PF13840">
    <property type="entry name" value="ACT_7"/>
    <property type="match status" value="1"/>
</dbReference>
<dbReference type="InterPro" id="IPR001341">
    <property type="entry name" value="Asp_kinase"/>
</dbReference>
<dbReference type="InterPro" id="IPR018042">
    <property type="entry name" value="Aspartate_kinase_CS"/>
</dbReference>
<comment type="similarity">
    <text evidence="5 15">Belongs to the aspartokinase family.</text>
</comment>
<dbReference type="InterPro" id="IPR001048">
    <property type="entry name" value="Asp/Glu/Uridylate_kinase"/>
</dbReference>
<reference evidence="19 20" key="1">
    <citation type="submission" date="2014-09" db="EMBL/GenBank/DDBJ databases">
        <authorList>
            <person name="Hornung B.V."/>
        </authorList>
    </citation>
    <scope>NUCLEOTIDE SEQUENCE [LARGE SCALE GENOMIC DNA]</scope>
    <source>
        <strain evidence="19 20">FRIFI</strain>
    </source>
</reference>
<evidence type="ECO:0000313" key="20">
    <source>
        <dbReference type="Proteomes" id="UP000245695"/>
    </source>
</evidence>
<dbReference type="Proteomes" id="UP000245695">
    <property type="component" value="Chromosome 1"/>
</dbReference>
<keyword evidence="20" id="KW-1185">Reference proteome</keyword>
<feature type="binding site" evidence="14">
    <location>
        <begin position="7"/>
        <end position="10"/>
    </location>
    <ligand>
        <name>ATP</name>
        <dbReference type="ChEBI" id="CHEBI:30616"/>
    </ligand>
</feature>
<dbReference type="SUPFAM" id="SSF55021">
    <property type="entry name" value="ACT-like"/>
    <property type="match status" value="2"/>
</dbReference>
<dbReference type="EMBL" id="LN650648">
    <property type="protein sequence ID" value="CEI73535.1"/>
    <property type="molecule type" value="Genomic_DNA"/>
</dbReference>
<proteinExistence type="inferred from homology"/>
<comment type="catalytic activity">
    <reaction evidence="13 15">
        <text>L-aspartate + ATP = 4-phospho-L-aspartate + ADP</text>
        <dbReference type="Rhea" id="RHEA:23776"/>
        <dbReference type="ChEBI" id="CHEBI:29991"/>
        <dbReference type="ChEBI" id="CHEBI:30616"/>
        <dbReference type="ChEBI" id="CHEBI:57535"/>
        <dbReference type="ChEBI" id="CHEBI:456216"/>
        <dbReference type="EC" id="2.7.2.4"/>
    </reaction>
</comment>
<dbReference type="GO" id="GO:0004072">
    <property type="term" value="F:aspartate kinase activity"/>
    <property type="evidence" value="ECO:0007669"/>
    <property type="project" value="UniProtKB-EC"/>
</dbReference>
<dbReference type="UniPathway" id="UPA00050">
    <property type="reaction ID" value="UER00461"/>
</dbReference>
<dbReference type="GO" id="GO:0009090">
    <property type="term" value="P:homoserine biosynthetic process"/>
    <property type="evidence" value="ECO:0007669"/>
    <property type="project" value="TreeGrafter"/>
</dbReference>
<dbReference type="PANTHER" id="PTHR21499:SF3">
    <property type="entry name" value="ASPARTOKINASE"/>
    <property type="match status" value="1"/>
</dbReference>
<dbReference type="InterPro" id="IPR005260">
    <property type="entry name" value="Asp_kin_monofn"/>
</dbReference>
<evidence type="ECO:0000256" key="15">
    <source>
        <dbReference type="RuleBase" id="RU003448"/>
    </source>
</evidence>
<feature type="domain" description="CASTOR ACT" evidence="18">
    <location>
        <begin position="336"/>
        <end position="399"/>
    </location>
</feature>
<dbReference type="GO" id="GO:0005524">
    <property type="term" value="F:ATP binding"/>
    <property type="evidence" value="ECO:0007669"/>
    <property type="project" value="UniProtKB-KW"/>
</dbReference>
<evidence type="ECO:0000256" key="5">
    <source>
        <dbReference type="ARBA" id="ARBA00010122"/>
    </source>
</evidence>
<dbReference type="Pfam" id="PF00696">
    <property type="entry name" value="AA_kinase"/>
    <property type="match status" value="1"/>
</dbReference>
<feature type="binding site" evidence="14">
    <location>
        <begin position="180"/>
        <end position="181"/>
    </location>
    <ligand>
        <name>ATP</name>
        <dbReference type="ChEBI" id="CHEBI:30616"/>
    </ligand>
</feature>